<dbReference type="SUPFAM" id="SSF49373">
    <property type="entry name" value="Invasin/intimin cell-adhesion fragments"/>
    <property type="match status" value="1"/>
</dbReference>
<evidence type="ECO:0000256" key="2">
    <source>
        <dbReference type="SAM" id="MobiDB-lite"/>
    </source>
</evidence>
<dbReference type="InterPro" id="IPR001119">
    <property type="entry name" value="SLH_dom"/>
</dbReference>
<feature type="domain" description="Big-1" evidence="5">
    <location>
        <begin position="1386"/>
        <end position="1487"/>
    </location>
</feature>
<dbReference type="NCBIfam" id="TIGR01965">
    <property type="entry name" value="VCBS_repeat"/>
    <property type="match status" value="5"/>
</dbReference>
<feature type="domain" description="Cadherin" evidence="4">
    <location>
        <begin position="829"/>
        <end position="923"/>
    </location>
</feature>
<dbReference type="Pfam" id="PF13620">
    <property type="entry name" value="CarboxypepD_reg"/>
    <property type="match status" value="1"/>
</dbReference>
<dbReference type="InterPro" id="IPR002126">
    <property type="entry name" value="Cadherin-like_dom"/>
</dbReference>
<dbReference type="InterPro" id="IPR013783">
    <property type="entry name" value="Ig-like_fold"/>
</dbReference>
<feature type="compositionally biased region" description="Polar residues" evidence="2">
    <location>
        <begin position="1001"/>
        <end position="1011"/>
    </location>
</feature>
<dbReference type="SUPFAM" id="SSF49313">
    <property type="entry name" value="Cadherin-like"/>
    <property type="match status" value="2"/>
</dbReference>
<protein>
    <submittedName>
        <fullName evidence="7">VCBS repeat-containing protein</fullName>
    </submittedName>
</protein>
<dbReference type="Gene3D" id="2.60.40.1120">
    <property type="entry name" value="Carboxypeptidase-like, regulatory domain"/>
    <property type="match status" value="1"/>
</dbReference>
<dbReference type="STRING" id="1045775.SAMN05216378_4034"/>
<gene>
    <name evidence="7" type="ORF">SAMN05216378_4034</name>
</gene>
<feature type="compositionally biased region" description="Polar residues" evidence="2">
    <location>
        <begin position="548"/>
        <end position="573"/>
    </location>
</feature>
<dbReference type="NCBIfam" id="NF012211">
    <property type="entry name" value="tand_rpt_95"/>
    <property type="match status" value="9"/>
</dbReference>
<evidence type="ECO:0000256" key="3">
    <source>
        <dbReference type="SAM" id="SignalP"/>
    </source>
</evidence>
<reference evidence="8" key="1">
    <citation type="submission" date="2016-10" db="EMBL/GenBank/DDBJ databases">
        <authorList>
            <person name="Varghese N."/>
            <person name="Submissions S."/>
        </authorList>
    </citation>
    <scope>NUCLEOTIDE SEQUENCE [LARGE SCALE GENOMIC DNA]</scope>
    <source>
        <strain evidence="8">CGMCC 1.10784</strain>
    </source>
</reference>
<evidence type="ECO:0000256" key="1">
    <source>
        <dbReference type="ARBA" id="ARBA00010116"/>
    </source>
</evidence>
<dbReference type="RefSeq" id="WP_091188230.1">
    <property type="nucleotide sequence ID" value="NZ_FOMT01000004.1"/>
</dbReference>
<dbReference type="Gene3D" id="2.60.40.2810">
    <property type="match status" value="2"/>
</dbReference>
<comment type="similarity">
    <text evidence="1">Belongs to the intimin/invasin family.</text>
</comment>
<dbReference type="PROSITE" id="PS51127">
    <property type="entry name" value="BIG1"/>
    <property type="match status" value="1"/>
</dbReference>
<feature type="domain" description="Cadherin" evidence="4">
    <location>
        <begin position="726"/>
        <end position="818"/>
    </location>
</feature>
<feature type="region of interest" description="Disordered" evidence="2">
    <location>
        <begin position="994"/>
        <end position="1025"/>
    </location>
</feature>
<dbReference type="InterPro" id="IPR051465">
    <property type="entry name" value="Cell_Envelope_Struct_Comp"/>
</dbReference>
<dbReference type="GO" id="GO:0007156">
    <property type="term" value="P:homophilic cell adhesion via plasma membrane adhesion molecules"/>
    <property type="evidence" value="ECO:0007669"/>
    <property type="project" value="InterPro"/>
</dbReference>
<sequence>MLARSSAFTRIALLLLVLGVMLAVTHPTASKAAVNVVDIKSNAMNLGTPTLVSGVTGNKDAIYRYTNVIKRDGITVDAKVTIKEATTGASLHNNVLDNAGTGFDERFNPWVTTGSGTGYLTFHFDFIDQATGDPVSIKNFFVTLIDIDGSSASAKEYIEMSGFASYSVNNPTQLVIGPGSSGRTKFAGRNSSLNGTTFDNTASAIVNYTAPVSALDLVIGNTNSLSQRQFSINFGAPGGNFTNPVQVDNASSPTIDVTIDDGGDGKLTAGQDTLSSVKVSGSTTAGVGQPVTLTVKDSSNTERNYATNVGTDGKYSVQLDFSDLKYGTITVSADTVNVQGNPAKTANDTTDKVNTKPTAENAGFEGDEDTVFNKSLSDKGNDADGDSITYSLVTAPTHGILTLNPNGSFTYSPNANYNGPDSFTYKVNDGSLDSGTSAVDLTVNPVNDKPVANDSSTSTEEGTPVDGTVSASDIDEDILHFLKQDEPQHGTAELDPVLGTYKYTPDDGFIGTDTFTFTAHDDTDESNKATVTITVTEAPNAAPAAQDGSESTNEDTPVNGSVTATDGDNNPLSYSVVTSPVNGTLTMNQDGTFTYTPNANYNGADSFTYKANDGKADSNVATVSLTINAVNDKPTANNSSKTTDENVPVSGTVTGQDAEGTALTYSLDTAPVNGTVVLNSDGTYTYTPNSNYSGSDSFTFVANDGELDSAPATVTITVNEVNEAPAAQNDSLQTEEDKPLNGSVHATDGDGDNLQYSIVGEPSHGDVTMNPNGTFTYTPDANYNGADSFTFKANDGSEDSNTASISITITAVNDAPTADASSKTTAEDTAVSGSVTGQDIDSSTLTYSLVTGPANGTLTFNADGTYTYTPNLNFNGTDSFTFKANDGALDSAPATVTITVTPVNDAPGSENSTVSTAEDTPVIDKVKASDVDGDSLTYTLVNEPDHGTLTFNQDGTFTYTPNPNYNGPDSFTFKANDGKLVSPEATVSITVTPVNDAPTANAGSNTTSEDQPVTGTVTGGDVDGTTPTYVIVTEPEHGTVVLNPDGTYTYTPDPNYNGPDSFTFKANDGTSDSAPATVDLTVTAINDAPTASDDSAVVDSGLSVTDSLIAQDVDGDPLTFSVVTQPAHGKVVINNDGTYTYTPNAGYGSTDSFTFKATDGSLDSNTAKISITVRLLDGWVGDRSVTDTSEWTVAPNKPLKISAITDISATTVKAAFDFDGPDNGTENDTLTLTLANEETYLTDGFKKWENVQYRLPAEAASGAHAVTFTSSKGETTLPAEPASKLQNNNFTVIRTVSIDGTVKDRNTQAPIEGAKVTLYDPTGTNKVADTTTNASGYYSFPNVRTEHYLVVVEKQGYASRNQVINALPGQAADTTVHQNFELVKYILKLSANPSSIVGDGHTISKLTAVLTDIDGKPLKDVNITFSASLGTFIGSPNAVTDAAGKATIQYQSSKIEGILSQSVPVTATANDVERSIYAQEQIIITFEPASVTGVVATTDNGTRTIVAGAVVKITKDFDGDGIIDFAAEAITDADGKYNIAVPRGDESYNIEVIKTVQVGNETKEVSFKQTVEVGEVSGRAGEVFESTKTVTGILTQKLPTGQNDMLNQQFMNQVTVKLIGPAPDHREYTAPLTADGVFNIPGLELNTEYQIAIIFKVPDAEHPGAFKDIIINAVDNNGTLPKIKLAADGEMNILSELIDPYGDITDIATHAAIDGATVKLYYANTARNITNGNTPDTEVTLPAIVGFAPNDNANPQTSKDGGKYAYMVYPTTDYYIVATAPGYITYTSPTIPVEFAIVRHDIQMSKASVSTGKPNVVVNVSVDKDRQEENTAGKIKVEYLNNGTKQATGATVTLTLPAGTVVTNADGGKADGNTVTWNVGDLNIGDKGTRHVEVKYPSIKETELLVTISAEGKANQALLNPEAAKASVKVLLFKTGEEIVKHQRYILGFPDGKFKPSQKLTRGELAAIIARLLNGGSTTLKADYDDVPSTHWASGYIRIVTDSGIFKGFADGTFHPNQAVTREELATVMVRYLKLETSMPITPQFGDSEGRWSSAAIEALFRNGLTTGYPDGTFQPGKDIVRLEAVTLINRLLYRGPLTGVEPSFPDVAKSNWAFGQVEEATRSHEATRTSDGNEHFVKALDDNVK</sequence>
<dbReference type="Pfam" id="PF00395">
    <property type="entry name" value="SLH"/>
    <property type="match status" value="3"/>
</dbReference>
<keyword evidence="8" id="KW-1185">Reference proteome</keyword>
<accession>A0A1I2DC57</accession>
<dbReference type="Proteomes" id="UP000198855">
    <property type="component" value="Unassembled WGS sequence"/>
</dbReference>
<dbReference type="CDD" id="cd11304">
    <property type="entry name" value="Cadherin_repeat"/>
    <property type="match status" value="3"/>
</dbReference>
<feature type="domain" description="SLH" evidence="6">
    <location>
        <begin position="2044"/>
        <end position="2103"/>
    </location>
</feature>
<dbReference type="Pfam" id="PF17963">
    <property type="entry name" value="Big_9"/>
    <property type="match status" value="9"/>
</dbReference>
<dbReference type="PROSITE" id="PS50268">
    <property type="entry name" value="CADHERIN_2"/>
    <property type="match status" value="3"/>
</dbReference>
<dbReference type="Gene3D" id="2.60.40.10">
    <property type="entry name" value="Immunoglobulins"/>
    <property type="match status" value="1"/>
</dbReference>
<dbReference type="Pfam" id="PF02369">
    <property type="entry name" value="Big_1"/>
    <property type="match status" value="1"/>
</dbReference>
<dbReference type="EMBL" id="FOMT01000004">
    <property type="protein sequence ID" value="SFE77550.1"/>
    <property type="molecule type" value="Genomic_DNA"/>
</dbReference>
<dbReference type="InterPro" id="IPR015919">
    <property type="entry name" value="Cadherin-like_sf"/>
</dbReference>
<dbReference type="SUPFAM" id="SSF49464">
    <property type="entry name" value="Carboxypeptidase regulatory domain-like"/>
    <property type="match status" value="1"/>
</dbReference>
<evidence type="ECO:0000313" key="8">
    <source>
        <dbReference type="Proteomes" id="UP000198855"/>
    </source>
</evidence>
<name>A0A1I2DC57_9BACL</name>
<dbReference type="InterPro" id="IPR010221">
    <property type="entry name" value="VCBS_dom"/>
</dbReference>
<feature type="signal peptide" evidence="3">
    <location>
        <begin position="1"/>
        <end position="32"/>
    </location>
</feature>
<feature type="region of interest" description="Disordered" evidence="2">
    <location>
        <begin position="538"/>
        <end position="573"/>
    </location>
</feature>
<dbReference type="GO" id="GO:0016020">
    <property type="term" value="C:membrane"/>
    <property type="evidence" value="ECO:0007669"/>
    <property type="project" value="InterPro"/>
</dbReference>
<evidence type="ECO:0000259" key="6">
    <source>
        <dbReference type="PROSITE" id="PS51272"/>
    </source>
</evidence>
<evidence type="ECO:0000259" key="5">
    <source>
        <dbReference type="PROSITE" id="PS51127"/>
    </source>
</evidence>
<feature type="domain" description="Cadherin" evidence="4">
    <location>
        <begin position="550"/>
        <end position="636"/>
    </location>
</feature>
<dbReference type="GO" id="GO:0005509">
    <property type="term" value="F:calcium ion binding"/>
    <property type="evidence" value="ECO:0007669"/>
    <property type="project" value="InterPro"/>
</dbReference>
<dbReference type="InterPro" id="IPR003344">
    <property type="entry name" value="Big_1_dom"/>
</dbReference>
<keyword evidence="3" id="KW-0732">Signal</keyword>
<feature type="region of interest" description="Disordered" evidence="2">
    <location>
        <begin position="436"/>
        <end position="470"/>
    </location>
</feature>
<feature type="domain" description="SLH" evidence="6">
    <location>
        <begin position="1911"/>
        <end position="1979"/>
    </location>
</feature>
<proteinExistence type="inferred from homology"/>
<dbReference type="SMART" id="SM00634">
    <property type="entry name" value="BID_1"/>
    <property type="match status" value="1"/>
</dbReference>
<dbReference type="PANTHER" id="PTHR43308">
    <property type="entry name" value="OUTER MEMBRANE PROTEIN ALPHA-RELATED"/>
    <property type="match status" value="1"/>
</dbReference>
<dbReference type="InterPro" id="IPR008964">
    <property type="entry name" value="Invasin/intimin_cell_adhesion"/>
</dbReference>
<feature type="chain" id="PRO_5011738808" evidence="3">
    <location>
        <begin position="33"/>
        <end position="2146"/>
    </location>
</feature>
<dbReference type="PANTHER" id="PTHR43308:SF5">
    <property type="entry name" value="S-LAYER PROTEIN _ PEPTIDOGLYCAN ENDO-BETA-N-ACETYLGLUCOSAMINIDASE"/>
    <property type="match status" value="1"/>
</dbReference>
<evidence type="ECO:0000313" key="7">
    <source>
        <dbReference type="EMBL" id="SFE77550.1"/>
    </source>
</evidence>
<dbReference type="SMART" id="SM00112">
    <property type="entry name" value="CA"/>
    <property type="match status" value="4"/>
</dbReference>
<dbReference type="OrthoDB" id="283370at2"/>
<evidence type="ECO:0000259" key="4">
    <source>
        <dbReference type="PROSITE" id="PS50268"/>
    </source>
</evidence>
<dbReference type="PROSITE" id="PS51272">
    <property type="entry name" value="SLH"/>
    <property type="match status" value="3"/>
</dbReference>
<feature type="region of interest" description="Disordered" evidence="2">
    <location>
        <begin position="359"/>
        <end position="380"/>
    </location>
</feature>
<feature type="region of interest" description="Disordered" evidence="2">
    <location>
        <begin position="2123"/>
        <end position="2146"/>
    </location>
</feature>
<dbReference type="InterPro" id="IPR008969">
    <property type="entry name" value="CarboxyPept-like_regulatory"/>
</dbReference>
<organism evidence="7 8">
    <name type="scientific">Paenibacillus catalpae</name>
    <dbReference type="NCBI Taxonomy" id="1045775"/>
    <lineage>
        <taxon>Bacteria</taxon>
        <taxon>Bacillati</taxon>
        <taxon>Bacillota</taxon>
        <taxon>Bacilli</taxon>
        <taxon>Bacillales</taxon>
        <taxon>Paenibacillaceae</taxon>
        <taxon>Paenibacillus</taxon>
    </lineage>
</organism>
<dbReference type="Gene3D" id="2.60.40.3440">
    <property type="match status" value="7"/>
</dbReference>
<feature type="domain" description="SLH" evidence="6">
    <location>
        <begin position="1980"/>
        <end position="2043"/>
    </location>
</feature>